<accession>A0A5N5SSN4</accession>
<sequence>MEKNRRAYEALLEAKTKKEIYIRLSRQTVLELNLQADVDVPLDIQFQLNRLPFCEMHYAIDHLVTFEFLFPNVINEPTIPWSPTTQWNEVSEMKLNIKQKEALVAITTKIDIILPPVLIIASYYLGIKLAIGIII</sequence>
<evidence type="ECO:0000313" key="1">
    <source>
        <dbReference type="EMBL" id="KAB7497022.1"/>
    </source>
</evidence>
<name>A0A5N5SSN4_9CRUS</name>
<keyword evidence="1" id="KW-0067">ATP-binding</keyword>
<dbReference type="EMBL" id="SEYY01020778">
    <property type="protein sequence ID" value="KAB7497022.1"/>
    <property type="molecule type" value="Genomic_DNA"/>
</dbReference>
<gene>
    <name evidence="1" type="primary">HELZ</name>
    <name evidence="1" type="ORF">Anas_11794</name>
</gene>
<dbReference type="GO" id="GO:0004386">
    <property type="term" value="F:helicase activity"/>
    <property type="evidence" value="ECO:0007669"/>
    <property type="project" value="UniProtKB-KW"/>
</dbReference>
<comment type="caution">
    <text evidence="1">The sequence shown here is derived from an EMBL/GenBank/DDBJ whole genome shotgun (WGS) entry which is preliminary data.</text>
</comment>
<proteinExistence type="predicted"/>
<dbReference type="OrthoDB" id="5988104at2759"/>
<evidence type="ECO:0000313" key="2">
    <source>
        <dbReference type="Proteomes" id="UP000326759"/>
    </source>
</evidence>
<protein>
    <submittedName>
        <fullName evidence="1">Putative helicase with zinc finger domain</fullName>
    </submittedName>
</protein>
<reference evidence="1 2" key="1">
    <citation type="journal article" date="2019" name="PLoS Biol.">
        <title>Sex chromosomes control vertical transmission of feminizing Wolbachia symbionts in an isopod.</title>
        <authorList>
            <person name="Becking T."/>
            <person name="Chebbi M.A."/>
            <person name="Giraud I."/>
            <person name="Moumen B."/>
            <person name="Laverre T."/>
            <person name="Caubet Y."/>
            <person name="Peccoud J."/>
            <person name="Gilbert C."/>
            <person name="Cordaux R."/>
        </authorList>
    </citation>
    <scope>NUCLEOTIDE SEQUENCE [LARGE SCALE GENOMIC DNA]</scope>
    <source>
        <strain evidence="1">ANa2</strain>
        <tissue evidence="1">Whole body excluding digestive tract and cuticle</tissue>
    </source>
</reference>
<dbReference type="Proteomes" id="UP000326759">
    <property type="component" value="Unassembled WGS sequence"/>
</dbReference>
<organism evidence="1 2">
    <name type="scientific">Armadillidium nasatum</name>
    <dbReference type="NCBI Taxonomy" id="96803"/>
    <lineage>
        <taxon>Eukaryota</taxon>
        <taxon>Metazoa</taxon>
        <taxon>Ecdysozoa</taxon>
        <taxon>Arthropoda</taxon>
        <taxon>Crustacea</taxon>
        <taxon>Multicrustacea</taxon>
        <taxon>Malacostraca</taxon>
        <taxon>Eumalacostraca</taxon>
        <taxon>Peracarida</taxon>
        <taxon>Isopoda</taxon>
        <taxon>Oniscidea</taxon>
        <taxon>Crinocheta</taxon>
        <taxon>Armadillidiidae</taxon>
        <taxon>Armadillidium</taxon>
    </lineage>
</organism>
<keyword evidence="1" id="KW-0347">Helicase</keyword>
<keyword evidence="2" id="KW-1185">Reference proteome</keyword>
<keyword evidence="1" id="KW-0547">Nucleotide-binding</keyword>
<dbReference type="AlphaFoldDB" id="A0A5N5SSN4"/>
<keyword evidence="1" id="KW-0378">Hydrolase</keyword>